<evidence type="ECO:0000313" key="2">
    <source>
        <dbReference type="EMBL" id="SEH72112.1"/>
    </source>
</evidence>
<sequence>MLNRLSRYFLRSVVLLAVLAVTLFFLITSKPVLSQRTIEASDVTTAQRVLSDTVQHLAQPNGNIKLIFDQQQLDALMNVASYALPQVEFSGVLNPFGVALHGQANLPLSWPRRGVQTSCLFMPSDRGFAIEHCKLGAIKLPGWIANPLLRLMVRTVIATPADQQLLALFARGELINSRLHFEAANASPIKLSLHPQIHRPFSFGSAQSAAADVEFYLQQLKQLQRQHKRERRLAFFAHKLLLVAINRADNSDLETEYTNALWALAVAFANKRFIYYANPDVKLHQVPNMPPMLLNGRRDLTLHFLYSAVLQMLGNTQLSQQIGNLKEIMDADRASGGSGFSFVDLAADRAGTHFAEHLASVTPQQLSQFNSLTFEQAIMPPTQDLPEGLTEQQLQQKLGGYNGAGFKQLEQEITRRINALKLYNSLPKPAVN</sequence>
<gene>
    <name evidence="2" type="ORF">SAMN05660691_01009</name>
</gene>
<keyword evidence="3" id="KW-1185">Reference proteome</keyword>
<dbReference type="OrthoDB" id="9997at2"/>
<name>A0A1H6KKN5_9GAMM</name>
<accession>A0A1H6KKN5</accession>
<dbReference type="STRING" id="173990.SAMN05660691_01009"/>
<keyword evidence="1" id="KW-0175">Coiled coil</keyword>
<dbReference type="EMBL" id="FNXF01000003">
    <property type="protein sequence ID" value="SEH72112.1"/>
    <property type="molecule type" value="Genomic_DNA"/>
</dbReference>
<protein>
    <submittedName>
        <fullName evidence="2">Uncharacterized protein</fullName>
    </submittedName>
</protein>
<proteinExistence type="predicted"/>
<dbReference type="AlphaFoldDB" id="A0A1H6KKN5"/>
<reference evidence="3" key="1">
    <citation type="submission" date="2016-10" db="EMBL/GenBank/DDBJ databases">
        <authorList>
            <person name="Varghese N."/>
            <person name="Submissions S."/>
        </authorList>
    </citation>
    <scope>NUCLEOTIDE SEQUENCE [LARGE SCALE GENOMIC DNA]</scope>
    <source>
        <strain evidence="3">DSM 17616</strain>
    </source>
</reference>
<dbReference type="RefSeq" id="WP_092790922.1">
    <property type="nucleotide sequence ID" value="NZ_FNXF01000003.1"/>
</dbReference>
<organism evidence="2 3">
    <name type="scientific">Rheinheimera pacifica</name>
    <dbReference type="NCBI Taxonomy" id="173990"/>
    <lineage>
        <taxon>Bacteria</taxon>
        <taxon>Pseudomonadati</taxon>
        <taxon>Pseudomonadota</taxon>
        <taxon>Gammaproteobacteria</taxon>
        <taxon>Chromatiales</taxon>
        <taxon>Chromatiaceae</taxon>
        <taxon>Rheinheimera</taxon>
    </lineage>
</organism>
<evidence type="ECO:0000313" key="3">
    <source>
        <dbReference type="Proteomes" id="UP000199371"/>
    </source>
</evidence>
<feature type="coiled-coil region" evidence="1">
    <location>
        <begin position="206"/>
        <end position="233"/>
    </location>
</feature>
<dbReference type="Proteomes" id="UP000199371">
    <property type="component" value="Unassembled WGS sequence"/>
</dbReference>
<evidence type="ECO:0000256" key="1">
    <source>
        <dbReference type="SAM" id="Coils"/>
    </source>
</evidence>